<evidence type="ECO:0000313" key="11">
    <source>
        <dbReference type="Proteomes" id="UP000249605"/>
    </source>
</evidence>
<evidence type="ECO:0000256" key="4">
    <source>
        <dbReference type="ARBA" id="ARBA00022679"/>
    </source>
</evidence>
<gene>
    <name evidence="10" type="ORF">DM194_01780</name>
</gene>
<dbReference type="RefSeq" id="WP_111065648.1">
    <property type="nucleotide sequence ID" value="NZ_CP029829.1"/>
</dbReference>
<sequence>MLLDNSEHIEKLQRHQESLNDFARAASETNRLGQHLHSACSLAGRGLGVKYTKVMRYRPTKGDLLVEAGIGWGPGVVGQATLGSDVASGPGRVLQARQAMRIDDLRDNPWFRYPSPLREHGIISTLNVPVAVDGVVWGVLAADSEVQRDFTNDEVVFLSAMANILGLALQGMVQQRRTKKSAERALRAVDRQKMLRHELGHRAKNDFQMVIAILLIQMDKQQDAQLATVFKHVIAQISAISVAYDQLFMQDDQANLEIATYLEALCGNLRHRCEGIEIETHLESTELTHDCAVSLGLITNELVTNAIKHAFPEGKGTVHVEFTTDRDRGRSCLTVTDNGIGMSTPRPGSAGLRLIQQFAQQIGGSVDHEPVERGTRFCISFFPKRRPVH</sequence>
<accession>A0A2U9S3L9</accession>
<dbReference type="AlphaFoldDB" id="A0A2U9S3L9"/>
<dbReference type="KEGG" id="azm:DM194_01780"/>
<dbReference type="EMBL" id="CP029829">
    <property type="protein sequence ID" value="AWU93096.1"/>
    <property type="molecule type" value="Genomic_DNA"/>
</dbReference>
<evidence type="ECO:0000313" key="10">
    <source>
        <dbReference type="EMBL" id="AWU93096.1"/>
    </source>
</evidence>
<keyword evidence="6" id="KW-0418">Kinase</keyword>
<reference evidence="10 11" key="1">
    <citation type="journal article" date="2019" name="Int. J. Syst. Evol. Microbiol.">
        <title>Azospirillum ramasamyi sp. nov., a novel diazotrophic bacterium isolated from fermented bovine products.</title>
        <authorList>
            <person name="Anandham R."/>
            <person name="Heo J."/>
            <person name="Krishnamoorthy R."/>
            <person name="SenthilKumar M."/>
            <person name="Gopal N.O."/>
            <person name="Kim S.J."/>
            <person name="Kwon S.W."/>
        </authorList>
    </citation>
    <scope>NUCLEOTIDE SEQUENCE [LARGE SCALE GENOMIC DNA]</scope>
    <source>
        <strain evidence="10 11">M2T2B2</strain>
    </source>
</reference>
<dbReference type="InterPro" id="IPR011495">
    <property type="entry name" value="Sig_transdc_His_kin_sub2_dim/P"/>
</dbReference>
<dbReference type="EC" id="2.7.13.3" evidence="2"/>
<dbReference type="PANTHER" id="PTHR41523:SF8">
    <property type="entry name" value="ETHYLENE RESPONSE SENSOR PROTEIN"/>
    <property type="match status" value="1"/>
</dbReference>
<evidence type="ECO:0000259" key="9">
    <source>
        <dbReference type="SMART" id="SM00387"/>
    </source>
</evidence>
<evidence type="ECO:0000256" key="5">
    <source>
        <dbReference type="ARBA" id="ARBA00022741"/>
    </source>
</evidence>
<evidence type="ECO:0000259" key="8">
    <source>
        <dbReference type="SMART" id="SM00065"/>
    </source>
</evidence>
<dbReference type="SUPFAM" id="SSF55874">
    <property type="entry name" value="ATPase domain of HSP90 chaperone/DNA topoisomerase II/histidine kinase"/>
    <property type="match status" value="1"/>
</dbReference>
<evidence type="ECO:0000256" key="7">
    <source>
        <dbReference type="ARBA" id="ARBA00022840"/>
    </source>
</evidence>
<dbReference type="GO" id="GO:0004673">
    <property type="term" value="F:protein histidine kinase activity"/>
    <property type="evidence" value="ECO:0007669"/>
    <property type="project" value="UniProtKB-EC"/>
</dbReference>
<organism evidence="10 11">
    <name type="scientific">Azospirillum ramasamyi</name>
    <dbReference type="NCBI Taxonomy" id="682998"/>
    <lineage>
        <taxon>Bacteria</taxon>
        <taxon>Pseudomonadati</taxon>
        <taxon>Pseudomonadota</taxon>
        <taxon>Alphaproteobacteria</taxon>
        <taxon>Rhodospirillales</taxon>
        <taxon>Azospirillaceae</taxon>
        <taxon>Azospirillum</taxon>
    </lineage>
</organism>
<comment type="catalytic activity">
    <reaction evidence="1">
        <text>ATP + protein L-histidine = ADP + protein N-phospho-L-histidine.</text>
        <dbReference type="EC" id="2.7.13.3"/>
    </reaction>
</comment>
<dbReference type="Gene3D" id="3.30.565.10">
    <property type="entry name" value="Histidine kinase-like ATPase, C-terminal domain"/>
    <property type="match status" value="1"/>
</dbReference>
<dbReference type="SMART" id="SM00387">
    <property type="entry name" value="HATPase_c"/>
    <property type="match status" value="1"/>
</dbReference>
<dbReference type="PANTHER" id="PTHR41523">
    <property type="entry name" value="TWO-COMPONENT SYSTEM SENSOR PROTEIN"/>
    <property type="match status" value="1"/>
</dbReference>
<dbReference type="GO" id="GO:0005524">
    <property type="term" value="F:ATP binding"/>
    <property type="evidence" value="ECO:0007669"/>
    <property type="project" value="UniProtKB-KW"/>
</dbReference>
<dbReference type="InterPro" id="IPR003594">
    <property type="entry name" value="HATPase_dom"/>
</dbReference>
<keyword evidence="5" id="KW-0547">Nucleotide-binding</keyword>
<keyword evidence="7" id="KW-0067">ATP-binding</keyword>
<dbReference type="Pfam" id="PF07568">
    <property type="entry name" value="HisKA_2"/>
    <property type="match status" value="1"/>
</dbReference>
<name>A0A2U9S3L9_9PROT</name>
<dbReference type="SMART" id="SM00065">
    <property type="entry name" value="GAF"/>
    <property type="match status" value="1"/>
</dbReference>
<dbReference type="InterPro" id="IPR003018">
    <property type="entry name" value="GAF"/>
</dbReference>
<feature type="domain" description="Histidine kinase/HSP90-like ATPase" evidence="9">
    <location>
        <begin position="290"/>
        <end position="385"/>
    </location>
</feature>
<dbReference type="Pfam" id="PF02518">
    <property type="entry name" value="HATPase_c"/>
    <property type="match status" value="1"/>
</dbReference>
<dbReference type="Proteomes" id="UP000249605">
    <property type="component" value="Chromosome"/>
</dbReference>
<protein>
    <recommendedName>
        <fullName evidence="2">histidine kinase</fullName>
        <ecNumber evidence="2">2.7.13.3</ecNumber>
    </recommendedName>
</protein>
<dbReference type="Pfam" id="PF01590">
    <property type="entry name" value="GAF"/>
    <property type="match status" value="1"/>
</dbReference>
<evidence type="ECO:0000256" key="3">
    <source>
        <dbReference type="ARBA" id="ARBA00022553"/>
    </source>
</evidence>
<feature type="domain" description="GAF" evidence="8">
    <location>
        <begin position="31"/>
        <end position="179"/>
    </location>
</feature>
<dbReference type="InterPro" id="IPR029016">
    <property type="entry name" value="GAF-like_dom_sf"/>
</dbReference>
<keyword evidence="4" id="KW-0808">Transferase</keyword>
<proteinExistence type="predicted"/>
<dbReference type="OrthoDB" id="9767435at2"/>
<evidence type="ECO:0000256" key="6">
    <source>
        <dbReference type="ARBA" id="ARBA00022777"/>
    </source>
</evidence>
<dbReference type="InterPro" id="IPR036890">
    <property type="entry name" value="HATPase_C_sf"/>
</dbReference>
<keyword evidence="3" id="KW-0597">Phosphoprotein</keyword>
<dbReference type="SUPFAM" id="SSF55781">
    <property type="entry name" value="GAF domain-like"/>
    <property type="match status" value="1"/>
</dbReference>
<keyword evidence="11" id="KW-1185">Reference proteome</keyword>
<dbReference type="Gene3D" id="3.30.450.40">
    <property type="match status" value="1"/>
</dbReference>
<evidence type="ECO:0000256" key="2">
    <source>
        <dbReference type="ARBA" id="ARBA00012438"/>
    </source>
</evidence>
<evidence type="ECO:0000256" key="1">
    <source>
        <dbReference type="ARBA" id="ARBA00000085"/>
    </source>
</evidence>